<evidence type="ECO:0000259" key="2">
    <source>
        <dbReference type="Pfam" id="PF00535"/>
    </source>
</evidence>
<protein>
    <submittedName>
        <fullName evidence="3">Glycosyltransferase, GT2 family</fullName>
    </submittedName>
</protein>
<dbReference type="GO" id="GO:0016740">
    <property type="term" value="F:transferase activity"/>
    <property type="evidence" value="ECO:0007669"/>
    <property type="project" value="UniProtKB-KW"/>
</dbReference>
<name>A0A1H1R0Y2_9ACTN</name>
<feature type="domain" description="Glycosyltransferase 2-like" evidence="2">
    <location>
        <begin position="19"/>
        <end position="144"/>
    </location>
</feature>
<dbReference type="Pfam" id="PF00535">
    <property type="entry name" value="Glycos_transf_2"/>
    <property type="match status" value="2"/>
</dbReference>
<feature type="region of interest" description="Disordered" evidence="1">
    <location>
        <begin position="139"/>
        <end position="158"/>
    </location>
</feature>
<dbReference type="STRING" id="642780.SAMN04488570_1541"/>
<accession>A0A1H1R0Y2</accession>
<dbReference type="EMBL" id="LT629757">
    <property type="protein sequence ID" value="SDS28629.1"/>
    <property type="molecule type" value="Genomic_DNA"/>
</dbReference>
<keyword evidence="4" id="KW-1185">Reference proteome</keyword>
<keyword evidence="3" id="KW-0808">Transferase</keyword>
<organism evidence="3 4">
    <name type="scientific">Nocardioides scoriae</name>
    <dbReference type="NCBI Taxonomy" id="642780"/>
    <lineage>
        <taxon>Bacteria</taxon>
        <taxon>Bacillati</taxon>
        <taxon>Actinomycetota</taxon>
        <taxon>Actinomycetes</taxon>
        <taxon>Propionibacteriales</taxon>
        <taxon>Nocardioidaceae</taxon>
        <taxon>Nocardioides</taxon>
    </lineage>
</organism>
<evidence type="ECO:0000313" key="4">
    <source>
        <dbReference type="Proteomes" id="UP000198859"/>
    </source>
</evidence>
<reference evidence="4" key="1">
    <citation type="submission" date="2016-10" db="EMBL/GenBank/DDBJ databases">
        <authorList>
            <person name="Varghese N."/>
            <person name="Submissions S."/>
        </authorList>
    </citation>
    <scope>NUCLEOTIDE SEQUENCE [LARGE SCALE GENOMIC DNA]</scope>
    <source>
        <strain evidence="4">DSM 22127</strain>
    </source>
</reference>
<dbReference type="PANTHER" id="PTHR43685">
    <property type="entry name" value="GLYCOSYLTRANSFERASE"/>
    <property type="match status" value="1"/>
</dbReference>
<evidence type="ECO:0000313" key="3">
    <source>
        <dbReference type="EMBL" id="SDS28629.1"/>
    </source>
</evidence>
<gene>
    <name evidence="3" type="ORF">SAMN04488570_1541</name>
</gene>
<dbReference type="Proteomes" id="UP000198859">
    <property type="component" value="Chromosome I"/>
</dbReference>
<dbReference type="InterPro" id="IPR050834">
    <property type="entry name" value="Glycosyltransf_2"/>
</dbReference>
<dbReference type="InterPro" id="IPR029044">
    <property type="entry name" value="Nucleotide-diphossugar_trans"/>
</dbReference>
<evidence type="ECO:0000256" key="1">
    <source>
        <dbReference type="SAM" id="MobiDB-lite"/>
    </source>
</evidence>
<dbReference type="AlphaFoldDB" id="A0A1H1R0Y2"/>
<dbReference type="InterPro" id="IPR001173">
    <property type="entry name" value="Glyco_trans_2-like"/>
</dbReference>
<dbReference type="SUPFAM" id="SSF53448">
    <property type="entry name" value="Nucleotide-diphospho-sugar transferases"/>
    <property type="match status" value="2"/>
</dbReference>
<dbReference type="Gene3D" id="3.90.550.10">
    <property type="entry name" value="Spore Coat Polysaccharide Biosynthesis Protein SpsA, Chain A"/>
    <property type="match status" value="2"/>
</dbReference>
<sequence>MPHVPDDDLAPAPARVVAVVVTWNRRELLAESLAAVQAQTHAPVAVVVVDNASTDGTGEVLAGRDDLDVVHLQRNTGGAGGFAAGVAQALTHDPHLVWLLDDDTVPTPEALAELVRVWREHDPGAPRPAVLASRVVWTDGRDHPMNTPRPRPGTTEAERRRAAAVGAVPVRSASFVSLLCDAEVVRERGLPLADYFLWNDDFEYSTRLVRDRVGLYCPRSVVVHKTKVFGSTDADPGERFYFEVRNKVWLFTRAEGLAPSEKVLYAASTARRWARTVRRSRQRPVLRRALARGLRDGLRTAPRPTASVLHEAGWVAPGDVAPDSWDTGELAPGQPFALLLSTYGGDRPDYLRLAFESSVHDQTRRPAQVVLVQDGPVPPELAEEIAHLVATSPVPVTHVDLSDNIGLGPALDAGLRASEHEVVARMDADDVSAPDRFERQLPLIEAGADIVGSGLWEFGADPSDTVGRRTPPTDPDEIRRVITFRDPFNHPTVVYRRSAVLAVGGYTDMALMEDYLLFTRMLEAGAVPGNLAEPLVHYRVGAGAYARRGGMALLRSELALQRRFRELGLTTRTQMVRNVAVRGGYRLVPESVRKAAYRRLLANRTGRARR</sequence>
<dbReference type="PANTHER" id="PTHR43685:SF2">
    <property type="entry name" value="GLYCOSYLTRANSFERASE 2-LIKE DOMAIN-CONTAINING PROTEIN"/>
    <property type="match status" value="1"/>
</dbReference>
<feature type="domain" description="Glycosyltransferase 2-like" evidence="2">
    <location>
        <begin position="348"/>
        <end position="495"/>
    </location>
</feature>
<proteinExistence type="predicted"/>